<dbReference type="AlphaFoldDB" id="A0A918SHR7"/>
<protein>
    <submittedName>
        <fullName evidence="2">NAD-dependent epimerase</fullName>
    </submittedName>
</protein>
<dbReference type="RefSeq" id="WP_189605337.1">
    <property type="nucleotide sequence ID" value="NZ_BMXB01000013.1"/>
</dbReference>
<dbReference type="GO" id="GO:0004029">
    <property type="term" value="F:aldehyde dehydrogenase (NAD+) activity"/>
    <property type="evidence" value="ECO:0007669"/>
    <property type="project" value="TreeGrafter"/>
</dbReference>
<dbReference type="InterPro" id="IPR001509">
    <property type="entry name" value="Epimerase_deHydtase"/>
</dbReference>
<dbReference type="EMBL" id="BMXB01000013">
    <property type="protein sequence ID" value="GHA44705.1"/>
    <property type="molecule type" value="Genomic_DNA"/>
</dbReference>
<dbReference type="InterPro" id="IPR036291">
    <property type="entry name" value="NAD(P)-bd_dom_sf"/>
</dbReference>
<reference evidence="2" key="1">
    <citation type="journal article" date="2014" name="Int. J. Syst. Evol. Microbiol.">
        <title>Complete genome sequence of Corynebacterium casei LMG S-19264T (=DSM 44701T), isolated from a smear-ripened cheese.</title>
        <authorList>
            <consortium name="US DOE Joint Genome Institute (JGI-PGF)"/>
            <person name="Walter F."/>
            <person name="Albersmeier A."/>
            <person name="Kalinowski J."/>
            <person name="Ruckert C."/>
        </authorList>
    </citation>
    <scope>NUCLEOTIDE SEQUENCE</scope>
    <source>
        <strain evidence="2">KCTC 12719</strain>
    </source>
</reference>
<proteinExistence type="predicted"/>
<reference evidence="2" key="2">
    <citation type="submission" date="2020-09" db="EMBL/GenBank/DDBJ databases">
        <authorList>
            <person name="Sun Q."/>
            <person name="Kim S."/>
        </authorList>
    </citation>
    <scope>NUCLEOTIDE SEQUENCE</scope>
    <source>
        <strain evidence="2">KCTC 12719</strain>
    </source>
</reference>
<dbReference type="Gene3D" id="3.40.50.720">
    <property type="entry name" value="NAD(P)-binding Rossmann-like Domain"/>
    <property type="match status" value="1"/>
</dbReference>
<comment type="caution">
    <text evidence="2">The sequence shown here is derived from an EMBL/GenBank/DDBJ whole genome shotgun (WGS) entry which is preliminary data.</text>
</comment>
<feature type="domain" description="NAD-dependent epimerase/dehydratase" evidence="1">
    <location>
        <begin position="2"/>
        <end position="191"/>
    </location>
</feature>
<keyword evidence="3" id="KW-1185">Reference proteome</keyword>
<dbReference type="Pfam" id="PF01370">
    <property type="entry name" value="Epimerase"/>
    <property type="match status" value="1"/>
</dbReference>
<evidence type="ECO:0000313" key="3">
    <source>
        <dbReference type="Proteomes" id="UP000610456"/>
    </source>
</evidence>
<dbReference type="PANTHER" id="PTHR48079">
    <property type="entry name" value="PROTEIN YEEZ"/>
    <property type="match status" value="1"/>
</dbReference>
<name>A0A918SHR7_9FLAO</name>
<dbReference type="PANTHER" id="PTHR48079:SF6">
    <property type="entry name" value="NAD(P)-BINDING DOMAIN-CONTAINING PROTEIN-RELATED"/>
    <property type="match status" value="1"/>
</dbReference>
<dbReference type="SUPFAM" id="SSF51735">
    <property type="entry name" value="NAD(P)-binding Rossmann-fold domains"/>
    <property type="match status" value="1"/>
</dbReference>
<dbReference type="InterPro" id="IPR051783">
    <property type="entry name" value="NAD(P)-dependent_oxidoreduct"/>
</dbReference>
<organism evidence="2 3">
    <name type="scientific">Salinimicrobium marinum</name>
    <dbReference type="NCBI Taxonomy" id="680283"/>
    <lineage>
        <taxon>Bacteria</taxon>
        <taxon>Pseudomonadati</taxon>
        <taxon>Bacteroidota</taxon>
        <taxon>Flavobacteriia</taxon>
        <taxon>Flavobacteriales</taxon>
        <taxon>Flavobacteriaceae</taxon>
        <taxon>Salinimicrobium</taxon>
    </lineage>
</organism>
<sequence length="337" mass="38189">MILVTGGTGLVGSHLLLDLVKSGEKVRAIHRKSSDLQAVKNVFSFEHSKEEAGKFFEEIEWVAADLNDIPALEKAFSGIHRVYHCAAFVTFDPSANQKLRKTNIEGTANIVNFCIKNKIHKLCYVSSIATFDKKPGKTEISETSTWNKEEDHSMYAITKYGAEIEVWRASQEGVPVVIVNPGVIIGPGFWNSGSGELFKKVNSGLKYHFPKVTGFIGVYDVIKGMRQLMESSIVNEEFIMVSENLSFQEVINMTARSLDKPAPTRKLKPWMVFFGWISEKSLSFLGRKRQLTRQSVKSLFEETFYSNEKIKEQLNFRFESIEQVIERTGKIFRKNPA</sequence>
<dbReference type="GO" id="GO:0005737">
    <property type="term" value="C:cytoplasm"/>
    <property type="evidence" value="ECO:0007669"/>
    <property type="project" value="TreeGrafter"/>
</dbReference>
<accession>A0A918SHR7</accession>
<dbReference type="Proteomes" id="UP000610456">
    <property type="component" value="Unassembled WGS sequence"/>
</dbReference>
<evidence type="ECO:0000259" key="1">
    <source>
        <dbReference type="Pfam" id="PF01370"/>
    </source>
</evidence>
<gene>
    <name evidence="2" type="ORF">GCM10007103_27280</name>
</gene>
<evidence type="ECO:0000313" key="2">
    <source>
        <dbReference type="EMBL" id="GHA44705.1"/>
    </source>
</evidence>